<accession>A0AAE0GP79</accession>
<evidence type="ECO:0000256" key="1">
    <source>
        <dbReference type="SAM" id="MobiDB-lite"/>
    </source>
</evidence>
<dbReference type="AlphaFoldDB" id="A0AAE0GP79"/>
<evidence type="ECO:0000313" key="2">
    <source>
        <dbReference type="EMBL" id="KAK3281771.1"/>
    </source>
</evidence>
<feature type="compositionally biased region" description="Polar residues" evidence="1">
    <location>
        <begin position="76"/>
        <end position="96"/>
    </location>
</feature>
<dbReference type="EMBL" id="LGRX02003711">
    <property type="protein sequence ID" value="KAK3281771.1"/>
    <property type="molecule type" value="Genomic_DNA"/>
</dbReference>
<keyword evidence="3" id="KW-1185">Reference proteome</keyword>
<gene>
    <name evidence="2" type="ORF">CYMTET_10462</name>
</gene>
<evidence type="ECO:0000313" key="3">
    <source>
        <dbReference type="Proteomes" id="UP001190700"/>
    </source>
</evidence>
<protein>
    <submittedName>
        <fullName evidence="2">Uncharacterized protein</fullName>
    </submittedName>
</protein>
<comment type="caution">
    <text evidence="2">The sequence shown here is derived from an EMBL/GenBank/DDBJ whole genome shotgun (WGS) entry which is preliminary data.</text>
</comment>
<proteinExistence type="predicted"/>
<name>A0AAE0GP79_9CHLO</name>
<feature type="region of interest" description="Disordered" evidence="1">
    <location>
        <begin position="67"/>
        <end position="100"/>
    </location>
</feature>
<dbReference type="Proteomes" id="UP001190700">
    <property type="component" value="Unassembled WGS sequence"/>
</dbReference>
<organism evidence="2 3">
    <name type="scientific">Cymbomonas tetramitiformis</name>
    <dbReference type="NCBI Taxonomy" id="36881"/>
    <lineage>
        <taxon>Eukaryota</taxon>
        <taxon>Viridiplantae</taxon>
        <taxon>Chlorophyta</taxon>
        <taxon>Pyramimonadophyceae</taxon>
        <taxon>Pyramimonadales</taxon>
        <taxon>Pyramimonadaceae</taxon>
        <taxon>Cymbomonas</taxon>
    </lineage>
</organism>
<sequence>MWKPQRDKEVLGLLAKNYAVSAFDKQLRLEQVTSWSSKRHSKQVNASYNARVNSVADAALRNISGAAETESAGTPALNTDGSGMTPSQDGAVTGTSRDGVEAGKSLGKRAAAASAKRVALTALEVVALEQVKACVNDQSRDTVVGKFKVDSLQGLRLVLNNDESYSVPVARKDAHLQAVRILLASIPFLTCGDRDEPEATEPGAIEEVGSIEHAQLLGDGARSGKCH</sequence>
<reference evidence="2 3" key="1">
    <citation type="journal article" date="2015" name="Genome Biol. Evol.">
        <title>Comparative Genomics of a Bacterivorous Green Alga Reveals Evolutionary Causalities and Consequences of Phago-Mixotrophic Mode of Nutrition.</title>
        <authorList>
            <person name="Burns J.A."/>
            <person name="Paasch A."/>
            <person name="Narechania A."/>
            <person name="Kim E."/>
        </authorList>
    </citation>
    <scope>NUCLEOTIDE SEQUENCE [LARGE SCALE GENOMIC DNA]</scope>
    <source>
        <strain evidence="2 3">PLY_AMNH</strain>
    </source>
</reference>